<dbReference type="Proteomes" id="UP000181981">
    <property type="component" value="Unassembled WGS sequence"/>
</dbReference>
<reference evidence="1 2" key="1">
    <citation type="submission" date="2016-10" db="EMBL/GenBank/DDBJ databases">
        <authorList>
            <person name="de Groot N.N."/>
        </authorList>
    </citation>
    <scope>NUCLEOTIDE SEQUENCE [LARGE SCALE GENOMIC DNA]</scope>
    <source>
        <strain evidence="1 2">DSM 25947</strain>
    </source>
</reference>
<name>A0A1I0FBH8_9BACT</name>
<organism evidence="1 2">
    <name type="scientific">Draconibacterium orientale</name>
    <dbReference type="NCBI Taxonomy" id="1168034"/>
    <lineage>
        <taxon>Bacteria</taxon>
        <taxon>Pseudomonadati</taxon>
        <taxon>Bacteroidota</taxon>
        <taxon>Bacteroidia</taxon>
        <taxon>Marinilabiliales</taxon>
        <taxon>Prolixibacteraceae</taxon>
        <taxon>Draconibacterium</taxon>
    </lineage>
</organism>
<gene>
    <name evidence="1" type="ORF">SAMN05444285_11622</name>
</gene>
<sequence>MKAKYKQEKERELLTSERGSVGNIGYFDYAQHLFPMNPLFSISCFIKM</sequence>
<proteinExistence type="predicted"/>
<evidence type="ECO:0000313" key="2">
    <source>
        <dbReference type="Proteomes" id="UP000181981"/>
    </source>
</evidence>
<accession>A0A1I0FBH8</accession>
<dbReference type="EMBL" id="FOHT01000016">
    <property type="protein sequence ID" value="SET55213.1"/>
    <property type="molecule type" value="Genomic_DNA"/>
</dbReference>
<protein>
    <submittedName>
        <fullName evidence="1">Uncharacterized protein</fullName>
    </submittedName>
</protein>
<evidence type="ECO:0000313" key="1">
    <source>
        <dbReference type="EMBL" id="SET55213.1"/>
    </source>
</evidence>
<dbReference type="AlphaFoldDB" id="A0A1I0FBH8"/>